<dbReference type="PANTHER" id="PTHR30069">
    <property type="entry name" value="TONB-DEPENDENT OUTER MEMBRANE RECEPTOR"/>
    <property type="match status" value="1"/>
</dbReference>
<feature type="chain" id="PRO_5020844307" evidence="8">
    <location>
        <begin position="27"/>
        <end position="1029"/>
    </location>
</feature>
<dbReference type="PANTHER" id="PTHR30069:SF46">
    <property type="entry name" value="OAR PROTEIN"/>
    <property type="match status" value="1"/>
</dbReference>
<dbReference type="SUPFAM" id="SSF56935">
    <property type="entry name" value="Porins"/>
    <property type="match status" value="1"/>
</dbReference>
<evidence type="ECO:0000256" key="3">
    <source>
        <dbReference type="ARBA" id="ARBA00022452"/>
    </source>
</evidence>
<dbReference type="Proteomes" id="UP000295497">
    <property type="component" value="Chromosome"/>
</dbReference>
<evidence type="ECO:0000313" key="11">
    <source>
        <dbReference type="Proteomes" id="UP000295497"/>
    </source>
</evidence>
<keyword evidence="3 7" id="KW-1134">Transmembrane beta strand</keyword>
<dbReference type="Gene3D" id="2.60.40.1120">
    <property type="entry name" value="Carboxypeptidase-like, regulatory domain"/>
    <property type="match status" value="1"/>
</dbReference>
<name>A0A4P2QIE7_SORCE</name>
<dbReference type="AlphaFoldDB" id="A0A4P2QIE7"/>
<feature type="domain" description="TonB-dependent transporter Oar-like beta-barrel" evidence="9">
    <location>
        <begin position="243"/>
        <end position="308"/>
    </location>
</feature>
<dbReference type="GO" id="GO:0009279">
    <property type="term" value="C:cell outer membrane"/>
    <property type="evidence" value="ECO:0007669"/>
    <property type="project" value="UniProtKB-SubCell"/>
</dbReference>
<evidence type="ECO:0000256" key="1">
    <source>
        <dbReference type="ARBA" id="ARBA00004571"/>
    </source>
</evidence>
<dbReference type="GO" id="GO:0044718">
    <property type="term" value="P:siderophore transmembrane transport"/>
    <property type="evidence" value="ECO:0007669"/>
    <property type="project" value="TreeGrafter"/>
</dbReference>
<evidence type="ECO:0000256" key="4">
    <source>
        <dbReference type="ARBA" id="ARBA00022692"/>
    </source>
</evidence>
<dbReference type="InterPro" id="IPR013784">
    <property type="entry name" value="Carb-bd-like_fold"/>
</dbReference>
<organism evidence="10 11">
    <name type="scientific">Sorangium cellulosum</name>
    <name type="common">Polyangium cellulosum</name>
    <dbReference type="NCBI Taxonomy" id="56"/>
    <lineage>
        <taxon>Bacteria</taxon>
        <taxon>Pseudomonadati</taxon>
        <taxon>Myxococcota</taxon>
        <taxon>Polyangia</taxon>
        <taxon>Polyangiales</taxon>
        <taxon>Polyangiaceae</taxon>
        <taxon>Sorangium</taxon>
    </lineage>
</organism>
<keyword evidence="5 7" id="KW-0472">Membrane</keyword>
<dbReference type="Pfam" id="PF25183">
    <property type="entry name" value="OMP_b-brl_4"/>
    <property type="match status" value="2"/>
</dbReference>
<evidence type="ECO:0000313" key="10">
    <source>
        <dbReference type="EMBL" id="AUX29689.1"/>
    </source>
</evidence>
<dbReference type="InterPro" id="IPR036942">
    <property type="entry name" value="Beta-barrel_TonB_sf"/>
</dbReference>
<dbReference type="SUPFAM" id="SSF49452">
    <property type="entry name" value="Starch-binding domain-like"/>
    <property type="match status" value="1"/>
</dbReference>
<evidence type="ECO:0000256" key="5">
    <source>
        <dbReference type="ARBA" id="ARBA00023136"/>
    </source>
</evidence>
<proteinExistence type="inferred from homology"/>
<dbReference type="InterPro" id="IPR039426">
    <property type="entry name" value="TonB-dep_rcpt-like"/>
</dbReference>
<keyword evidence="10" id="KW-0675">Receptor</keyword>
<keyword evidence="8" id="KW-0732">Signal</keyword>
<dbReference type="InterPro" id="IPR037066">
    <property type="entry name" value="Plug_dom_sf"/>
</dbReference>
<comment type="subcellular location">
    <subcellularLocation>
        <location evidence="1 7">Cell outer membrane</location>
        <topology evidence="1 7">Multi-pass membrane protein</topology>
    </subcellularLocation>
</comment>
<feature type="signal peptide" evidence="8">
    <location>
        <begin position="1"/>
        <end position="26"/>
    </location>
</feature>
<dbReference type="PROSITE" id="PS52016">
    <property type="entry name" value="TONB_DEPENDENT_REC_3"/>
    <property type="match status" value="1"/>
</dbReference>
<evidence type="ECO:0000256" key="2">
    <source>
        <dbReference type="ARBA" id="ARBA00022448"/>
    </source>
</evidence>
<dbReference type="GO" id="GO:0015344">
    <property type="term" value="F:siderophore uptake transmembrane transporter activity"/>
    <property type="evidence" value="ECO:0007669"/>
    <property type="project" value="TreeGrafter"/>
</dbReference>
<protein>
    <submittedName>
        <fullName evidence="10">TonB-dependent receptor</fullName>
    </submittedName>
</protein>
<gene>
    <name evidence="10" type="ORF">SOCE836_017800</name>
</gene>
<keyword evidence="2 7" id="KW-0813">Transport</keyword>
<comment type="similarity">
    <text evidence="7">Belongs to the TonB-dependent receptor family.</text>
</comment>
<reference evidence="10 11" key="1">
    <citation type="submission" date="2015-09" db="EMBL/GenBank/DDBJ databases">
        <title>Sorangium comparison.</title>
        <authorList>
            <person name="Zaburannyi N."/>
            <person name="Bunk B."/>
            <person name="Overmann J."/>
            <person name="Mueller R."/>
        </authorList>
    </citation>
    <scope>NUCLEOTIDE SEQUENCE [LARGE SCALE GENOMIC DNA]</scope>
    <source>
        <strain evidence="10 11">So ce836</strain>
    </source>
</reference>
<evidence type="ECO:0000259" key="9">
    <source>
        <dbReference type="Pfam" id="PF25183"/>
    </source>
</evidence>
<dbReference type="InterPro" id="IPR057601">
    <property type="entry name" value="Oar-like_b-barrel"/>
</dbReference>
<keyword evidence="4 7" id="KW-0812">Transmembrane</keyword>
<evidence type="ECO:0000256" key="6">
    <source>
        <dbReference type="ARBA" id="ARBA00023237"/>
    </source>
</evidence>
<evidence type="ECO:0000256" key="8">
    <source>
        <dbReference type="SAM" id="SignalP"/>
    </source>
</evidence>
<dbReference type="EMBL" id="CP012672">
    <property type="protein sequence ID" value="AUX29689.1"/>
    <property type="molecule type" value="Genomic_DNA"/>
</dbReference>
<dbReference type="Pfam" id="PF13620">
    <property type="entry name" value="CarboxypepD_reg"/>
    <property type="match status" value="1"/>
</dbReference>
<feature type="domain" description="TonB-dependent transporter Oar-like beta-barrel" evidence="9">
    <location>
        <begin position="509"/>
        <end position="624"/>
    </location>
</feature>
<keyword evidence="6 7" id="KW-0998">Cell outer membrane</keyword>
<sequence>MHERRGVWAARLAAAASVLVSTSAFATGSGVLTGTVLDASTKKPAADVVVTVTSAALQGEQVVVTDPSGQFRIPNLPPGDYTLRLDKETYRPYSRGGIELRVDSTIRVNSELLPEALKAEEIVVVGSAPTVDVGSSATGVSVTSEFASRVPLISTGSKGAATRSFEALAEVAPGANADQYGVSISGTTSPENQYVIDGLSVNNPAFGVIGTPLSVEFIKEVKVITGGYMPEYGRATGGYLDAVTRSGSNEFHGAVFLSVTPGILEAAREQAESEASTIRTETKLSSLRDVGVQLGGPILKDRLWFFAGLSPSAASYRLERELRFDRTEPLPGTRRVYYATQHSLQYLGKLTLLIDPDNTVSLSVYGSPSSSGGSGNFGINPKDGTVELNNSSSNNVINGSFGALAHEYVASATDAALKWSSAFQNKTYLLDVTLGVHHEDNAVRASDGTRIGSGEGLSDIAQVHWQRTDPGFHSINDFEPSAATRDCEPAGAPSAEHCPVATYYSGGPGALNETVLDRYQGKAVLTTLFTALGHHIVKAGVDLELMRYGSSRGHSGGNIFAETTDGRAYTGFRRLGFLANPDDAEPLVKFETVSKSTTIGGFVQDSWSILDKVTLNAGVRYDAQLLYGGDDKLAIALPNQWSPRVGVIYDFTHAGRSKLYANYARFYESVPLNIIDRAFPGERQVFSLHNAALCDPRDVAQQRDACDRNENLITTSAPYSPNQKWRVIGGDGGIDPDLEPQSTDEIVLGGEVEVYPKLRVGVQYTKRYQNQVIEDISRDEARTYLIGNPGYGVAKDFPKPARDYDAFTVHAEKTFADAWLAQASYTISTLRGNWAGLFRPETGQLDPNVNADFDLMSLLPNRTGPLPGDRRHQFKVFGARDFTFQNGVIVSVGGSYRSASGAPTSYLGSHPLYGPDQVYILPRGSGERLPWVHTVDAHVGVGVQLARESALTITVDSFNIFNFQAATALDQRYTQASVLPIENGKKGDLGQLKNVDGSAFDPNNKNPNFGKPIAYQAPRSFRIGAKVTF</sequence>
<dbReference type="Gene3D" id="2.170.130.10">
    <property type="entry name" value="TonB-dependent receptor, plug domain"/>
    <property type="match status" value="1"/>
</dbReference>
<dbReference type="Gene3D" id="2.40.170.20">
    <property type="entry name" value="TonB-dependent receptor, beta-barrel domain"/>
    <property type="match status" value="1"/>
</dbReference>
<accession>A0A4P2QIE7</accession>
<evidence type="ECO:0000256" key="7">
    <source>
        <dbReference type="PROSITE-ProRule" id="PRU01360"/>
    </source>
</evidence>
<dbReference type="RefSeq" id="WP_129573811.1">
    <property type="nucleotide sequence ID" value="NZ_CP012672.1"/>
</dbReference>
<dbReference type="GO" id="GO:0030246">
    <property type="term" value="F:carbohydrate binding"/>
    <property type="evidence" value="ECO:0007669"/>
    <property type="project" value="InterPro"/>
</dbReference>